<dbReference type="InterPro" id="IPR011009">
    <property type="entry name" value="Kinase-like_dom_sf"/>
</dbReference>
<dbReference type="GO" id="GO:0005524">
    <property type="term" value="F:ATP binding"/>
    <property type="evidence" value="ECO:0007669"/>
    <property type="project" value="InterPro"/>
</dbReference>
<sequence>MRDLSSFVETRQQLLSLKPNHRMNWIGFAVAHHLNSDSSKAVEVLEAYEGTLEDDYPPENERYEHNDMLLYKYDRHFAAKYELGKEMTTTISIEDVRREVKILKALSGHSNPVKFYDACEDALNVYIIMEYVFLPSLCIILIYVKTVNIACAVYLETTCMIVLKSRIVYLRVDVLLQHINIIYGSRPFWAQTESGIFRLVLRAHPNFDDSPWQSVSPEAKDFVKRLLNKDYRKRMTAAQALLVGRGDLCMSPVEFEPSVSDDLVLEKKSGNGQHDVRGTHHHRTSMKPEKPIDLLRKVDGNNMCANCGASEPDWASLNPGALLCIECSGVHRNLGVHISKVRSLTLDVRVWEPSVINLFQSLSNMFVNSIWEETLPDDNSSNSMSIALQ</sequence>
<dbReference type="InterPro" id="IPR037278">
    <property type="entry name" value="ARFGAP/RecO"/>
</dbReference>
<dbReference type="InParanoid" id="A0A1D6IX43"/>
<dbReference type="InterPro" id="IPR001164">
    <property type="entry name" value="ArfGAP_dom"/>
</dbReference>
<dbReference type="PROSITE" id="PS50115">
    <property type="entry name" value="ARFGAP"/>
    <property type="match status" value="1"/>
</dbReference>
<accession>A0A1D6IX43</accession>
<dbReference type="Gene3D" id="1.10.220.150">
    <property type="entry name" value="Arf GTPase activating protein"/>
    <property type="match status" value="1"/>
</dbReference>
<feature type="non-terminal residue" evidence="4">
    <location>
        <position position="389"/>
    </location>
</feature>
<evidence type="ECO:0000256" key="1">
    <source>
        <dbReference type="ARBA" id="ARBA00022723"/>
    </source>
</evidence>
<dbReference type="SUPFAM" id="SSF56112">
    <property type="entry name" value="Protein kinase-like (PK-like)"/>
    <property type="match status" value="1"/>
</dbReference>
<dbReference type="PANTHER" id="PTHR23180:SF242">
    <property type="entry name" value="OS08G0537600 PROTEIN"/>
    <property type="match status" value="1"/>
</dbReference>
<dbReference type="GO" id="GO:0008270">
    <property type="term" value="F:zinc ion binding"/>
    <property type="evidence" value="ECO:0007669"/>
    <property type="project" value="UniProtKB-KW"/>
</dbReference>
<dbReference type="SMART" id="SM00105">
    <property type="entry name" value="ArfGap"/>
    <property type="match status" value="1"/>
</dbReference>
<dbReference type="GO" id="GO:0004672">
    <property type="term" value="F:protein kinase activity"/>
    <property type="evidence" value="ECO:0007669"/>
    <property type="project" value="InterPro"/>
</dbReference>
<evidence type="ECO:0000313" key="4">
    <source>
        <dbReference type="EMBL" id="AQK40489.1"/>
    </source>
</evidence>
<dbReference type="CDD" id="cd08204">
    <property type="entry name" value="ArfGap"/>
    <property type="match status" value="1"/>
</dbReference>
<proteinExistence type="predicted"/>
<evidence type="ECO:0000256" key="2">
    <source>
        <dbReference type="ARBA" id="ARBA00022771"/>
    </source>
</evidence>
<protein>
    <submittedName>
        <fullName evidence="4">ADP-ribosylation factor GTPase-activating protein AGD3</fullName>
    </submittedName>
</protein>
<dbReference type="PRINTS" id="PR00405">
    <property type="entry name" value="REVINTRACTNG"/>
</dbReference>
<evidence type="ECO:0000256" key="3">
    <source>
        <dbReference type="ARBA" id="ARBA00022833"/>
    </source>
</evidence>
<dbReference type="ExpressionAtlas" id="A0A1D6IX43">
    <property type="expression patterns" value="baseline"/>
</dbReference>
<dbReference type="InterPro" id="IPR038508">
    <property type="entry name" value="ArfGAP_dom_sf"/>
</dbReference>
<gene>
    <name evidence="4" type="ORF">ZEAMMB73_Zm00001d023982</name>
</gene>
<dbReference type="InterPro" id="IPR045258">
    <property type="entry name" value="ACAP1/2/3-like"/>
</dbReference>
<name>A0A1D6IX43_MAIZE</name>
<dbReference type="GO" id="GO:0005096">
    <property type="term" value="F:GTPase activator activity"/>
    <property type="evidence" value="ECO:0007669"/>
    <property type="project" value="InterPro"/>
</dbReference>
<dbReference type="SMR" id="A0A1D6IX43"/>
<dbReference type="PANTHER" id="PTHR23180">
    <property type="entry name" value="CENTAURIN/ARF"/>
    <property type="match status" value="1"/>
</dbReference>
<dbReference type="Gene3D" id="1.10.510.10">
    <property type="entry name" value="Transferase(Phosphotransferase) domain 1"/>
    <property type="match status" value="2"/>
</dbReference>
<dbReference type="STRING" id="4577.A0A1D6IX43"/>
<dbReference type="SMART" id="SM00220">
    <property type="entry name" value="S_TKc"/>
    <property type="match status" value="1"/>
</dbReference>
<dbReference type="InterPro" id="IPR000719">
    <property type="entry name" value="Prot_kinase_dom"/>
</dbReference>
<dbReference type="AlphaFoldDB" id="A0A1D6IX43"/>
<keyword evidence="1" id="KW-0479">Metal-binding</keyword>
<organism evidence="4">
    <name type="scientific">Zea mays</name>
    <name type="common">Maize</name>
    <dbReference type="NCBI Taxonomy" id="4577"/>
    <lineage>
        <taxon>Eukaryota</taxon>
        <taxon>Viridiplantae</taxon>
        <taxon>Streptophyta</taxon>
        <taxon>Embryophyta</taxon>
        <taxon>Tracheophyta</taxon>
        <taxon>Spermatophyta</taxon>
        <taxon>Magnoliopsida</taxon>
        <taxon>Liliopsida</taxon>
        <taxon>Poales</taxon>
        <taxon>Poaceae</taxon>
        <taxon>PACMAD clade</taxon>
        <taxon>Panicoideae</taxon>
        <taxon>Andropogonodae</taxon>
        <taxon>Andropogoneae</taxon>
        <taxon>Tripsacinae</taxon>
        <taxon>Zea</taxon>
    </lineage>
</organism>
<dbReference type="SUPFAM" id="SSF57863">
    <property type="entry name" value="ArfGap/RecO-like zinc finger"/>
    <property type="match status" value="1"/>
</dbReference>
<dbReference type="Pfam" id="PF01412">
    <property type="entry name" value="ArfGap"/>
    <property type="match status" value="1"/>
</dbReference>
<keyword evidence="3" id="KW-0862">Zinc</keyword>
<reference evidence="4" key="1">
    <citation type="submission" date="2015-12" db="EMBL/GenBank/DDBJ databases">
        <title>Update maize B73 reference genome by single molecule sequencing technologies.</title>
        <authorList>
            <consortium name="Maize Genome Sequencing Project"/>
            <person name="Ware D."/>
        </authorList>
    </citation>
    <scope>NUCLEOTIDE SEQUENCE</scope>
    <source>
        <tissue evidence="4">Seedling</tissue>
    </source>
</reference>
<keyword evidence="2" id="KW-0863">Zinc-finger</keyword>
<dbReference type="Gene3D" id="1.25.40.1040">
    <property type="match status" value="1"/>
</dbReference>
<dbReference type="EMBL" id="CM000786">
    <property type="protein sequence ID" value="AQK40489.1"/>
    <property type="molecule type" value="Genomic_DNA"/>
</dbReference>